<keyword evidence="3" id="KW-1185">Reference proteome</keyword>
<proteinExistence type="predicted"/>
<feature type="non-terminal residue" evidence="2">
    <location>
        <position position="1"/>
    </location>
</feature>
<accession>A0ABN9Y6M6</accession>
<feature type="domain" description="Kinesin motor" evidence="1">
    <location>
        <begin position="2"/>
        <end position="92"/>
    </location>
</feature>
<evidence type="ECO:0000313" key="2">
    <source>
        <dbReference type="EMBL" id="CAK0908234.1"/>
    </source>
</evidence>
<evidence type="ECO:0000259" key="1">
    <source>
        <dbReference type="Pfam" id="PF00225"/>
    </source>
</evidence>
<dbReference type="InterPro" id="IPR036961">
    <property type="entry name" value="Kinesin_motor_dom_sf"/>
</dbReference>
<evidence type="ECO:0000313" key="3">
    <source>
        <dbReference type="Proteomes" id="UP001189429"/>
    </source>
</evidence>
<protein>
    <recommendedName>
        <fullName evidence="1">Kinesin motor domain-containing protein</fullName>
    </recommendedName>
</protein>
<dbReference type="Proteomes" id="UP001189429">
    <property type="component" value="Unassembled WGS sequence"/>
</dbReference>
<gene>
    <name evidence="2" type="ORF">PCOR1329_LOCUS82966</name>
</gene>
<organism evidence="2 3">
    <name type="scientific">Prorocentrum cordatum</name>
    <dbReference type="NCBI Taxonomy" id="2364126"/>
    <lineage>
        <taxon>Eukaryota</taxon>
        <taxon>Sar</taxon>
        <taxon>Alveolata</taxon>
        <taxon>Dinophyceae</taxon>
        <taxon>Prorocentrales</taxon>
        <taxon>Prorocentraceae</taxon>
        <taxon>Prorocentrum</taxon>
    </lineage>
</organism>
<dbReference type="SUPFAM" id="SSF52540">
    <property type="entry name" value="P-loop containing nucleoside triphosphate hydrolases"/>
    <property type="match status" value="1"/>
</dbReference>
<sequence length="153" mass="16491">EVLAADATEDDVFDAVRDDVVAALHGEAVYIFAHGARGSGKTHTVGHIADRVAQELERQRGPLAGGGGGPLRVGVQAVEVRREQVRDLFAGRPPRPLFLFALRPLAGPGRPESHRALVRWPSQSEVGLNRAWGSRDLRTLQFALRGAVADFSV</sequence>
<reference evidence="2" key="1">
    <citation type="submission" date="2023-10" db="EMBL/GenBank/DDBJ databases">
        <authorList>
            <person name="Chen Y."/>
            <person name="Shah S."/>
            <person name="Dougan E. K."/>
            <person name="Thang M."/>
            <person name="Chan C."/>
        </authorList>
    </citation>
    <scope>NUCLEOTIDE SEQUENCE [LARGE SCALE GENOMIC DNA]</scope>
</reference>
<dbReference type="EMBL" id="CAUYUJ010021978">
    <property type="protein sequence ID" value="CAK0908234.1"/>
    <property type="molecule type" value="Genomic_DNA"/>
</dbReference>
<comment type="caution">
    <text evidence="2">The sequence shown here is derived from an EMBL/GenBank/DDBJ whole genome shotgun (WGS) entry which is preliminary data.</text>
</comment>
<dbReference type="Gene3D" id="3.40.850.10">
    <property type="entry name" value="Kinesin motor domain"/>
    <property type="match status" value="1"/>
</dbReference>
<dbReference type="InterPro" id="IPR001752">
    <property type="entry name" value="Kinesin_motor_dom"/>
</dbReference>
<dbReference type="InterPro" id="IPR027417">
    <property type="entry name" value="P-loop_NTPase"/>
</dbReference>
<name>A0ABN9Y6M6_9DINO</name>
<dbReference type="Pfam" id="PF00225">
    <property type="entry name" value="Kinesin"/>
    <property type="match status" value="1"/>
</dbReference>